<gene>
    <name evidence="2" type="ORF">M9Y10_030737</name>
</gene>
<feature type="transmembrane region" description="Helical" evidence="1">
    <location>
        <begin position="94"/>
        <end position="116"/>
    </location>
</feature>
<protein>
    <recommendedName>
        <fullName evidence="4">Tetraspanin family protein</fullName>
    </recommendedName>
</protein>
<feature type="transmembrane region" description="Helical" evidence="1">
    <location>
        <begin position="14"/>
        <end position="37"/>
    </location>
</feature>
<feature type="transmembrane region" description="Helical" evidence="1">
    <location>
        <begin position="187"/>
        <end position="210"/>
    </location>
</feature>
<proteinExistence type="predicted"/>
<dbReference type="Proteomes" id="UP001470230">
    <property type="component" value="Unassembled WGS sequence"/>
</dbReference>
<sequence length="241" mass="27301">MNLSSILNTEKKKLLYVSLGLISLGVFVNFIVTIVWWSRLHPWFSHGWKSGKTVYQSLTACWVFCLFTLIILIALVVFYFFVKSIYEMISNNDMYSLICLGVLVCFSFAIFISGMVPAGFGLKNGKDEDGSNMKCYQYVDEGMKGCLEWVESQSSQKKDDLKSYFFKLLDHILKDDESYTNYLCADVAAPTLIFCLFLLAGWGILIYIALFNSNENSINENKEVEQTADNNADNQGGENNA</sequence>
<evidence type="ECO:0000256" key="1">
    <source>
        <dbReference type="SAM" id="Phobius"/>
    </source>
</evidence>
<evidence type="ECO:0000313" key="2">
    <source>
        <dbReference type="EMBL" id="KAK8840529.1"/>
    </source>
</evidence>
<comment type="caution">
    <text evidence="2">The sequence shown here is derived from an EMBL/GenBank/DDBJ whole genome shotgun (WGS) entry which is preliminary data.</text>
</comment>
<feature type="transmembrane region" description="Helical" evidence="1">
    <location>
        <begin position="57"/>
        <end position="82"/>
    </location>
</feature>
<dbReference type="EMBL" id="JAPFFF010000045">
    <property type="protein sequence ID" value="KAK8840529.1"/>
    <property type="molecule type" value="Genomic_DNA"/>
</dbReference>
<reference evidence="2 3" key="1">
    <citation type="submission" date="2024-04" db="EMBL/GenBank/DDBJ databases">
        <title>Tritrichomonas musculus Genome.</title>
        <authorList>
            <person name="Alves-Ferreira E."/>
            <person name="Grigg M."/>
            <person name="Lorenzi H."/>
            <person name="Galac M."/>
        </authorList>
    </citation>
    <scope>NUCLEOTIDE SEQUENCE [LARGE SCALE GENOMIC DNA]</scope>
    <source>
        <strain evidence="2 3">EAF2021</strain>
    </source>
</reference>
<keyword evidence="1" id="KW-0472">Membrane</keyword>
<evidence type="ECO:0000313" key="3">
    <source>
        <dbReference type="Proteomes" id="UP001470230"/>
    </source>
</evidence>
<keyword evidence="3" id="KW-1185">Reference proteome</keyword>
<keyword evidence="1" id="KW-1133">Transmembrane helix</keyword>
<evidence type="ECO:0008006" key="4">
    <source>
        <dbReference type="Google" id="ProtNLM"/>
    </source>
</evidence>
<name>A0ABR2H2U3_9EUKA</name>
<accession>A0ABR2H2U3</accession>
<keyword evidence="1" id="KW-0812">Transmembrane</keyword>
<organism evidence="2 3">
    <name type="scientific">Tritrichomonas musculus</name>
    <dbReference type="NCBI Taxonomy" id="1915356"/>
    <lineage>
        <taxon>Eukaryota</taxon>
        <taxon>Metamonada</taxon>
        <taxon>Parabasalia</taxon>
        <taxon>Tritrichomonadida</taxon>
        <taxon>Tritrichomonadidae</taxon>
        <taxon>Tritrichomonas</taxon>
    </lineage>
</organism>